<evidence type="ECO:0000313" key="2">
    <source>
        <dbReference type="EMBL" id="MPN49017.1"/>
    </source>
</evidence>
<dbReference type="InterPro" id="IPR011010">
    <property type="entry name" value="DNA_brk_join_enz"/>
</dbReference>
<gene>
    <name evidence="2" type="ORF">SDC9_196630</name>
</gene>
<accession>A0A645ICP8</accession>
<protein>
    <recommendedName>
        <fullName evidence="3">Tyr recombinase domain-containing protein</fullName>
    </recommendedName>
</protein>
<dbReference type="GO" id="GO:0003677">
    <property type="term" value="F:DNA binding"/>
    <property type="evidence" value="ECO:0007669"/>
    <property type="project" value="InterPro"/>
</dbReference>
<dbReference type="GO" id="GO:0015074">
    <property type="term" value="P:DNA integration"/>
    <property type="evidence" value="ECO:0007669"/>
    <property type="project" value="InterPro"/>
</dbReference>
<organism evidence="2">
    <name type="scientific">bioreactor metagenome</name>
    <dbReference type="NCBI Taxonomy" id="1076179"/>
    <lineage>
        <taxon>unclassified sequences</taxon>
        <taxon>metagenomes</taxon>
        <taxon>ecological metagenomes</taxon>
    </lineage>
</organism>
<proteinExistence type="predicted"/>
<dbReference type="AlphaFoldDB" id="A0A645ICP8"/>
<name>A0A645ICP8_9ZZZZ</name>
<dbReference type="SUPFAM" id="SSF56349">
    <property type="entry name" value="DNA breaking-rejoining enzymes"/>
    <property type="match status" value="1"/>
</dbReference>
<dbReference type="InterPro" id="IPR013762">
    <property type="entry name" value="Integrase-like_cat_sf"/>
</dbReference>
<dbReference type="Gene3D" id="1.10.443.10">
    <property type="entry name" value="Intergrase catalytic core"/>
    <property type="match status" value="1"/>
</dbReference>
<evidence type="ECO:0000256" key="1">
    <source>
        <dbReference type="ARBA" id="ARBA00023172"/>
    </source>
</evidence>
<sequence length="140" mass="16483">MSESLRVLCNSYEHQISRARPNRIAFFPNAYGGFLPKGIQDVWFHMYWDILPESKLASGSPCRVHDFRHTFAVNTLNRWVREAKDINALFPYLSEYLGHRHYSDTDYYLHLVSEFYPDMEGMLQEVNLGILPEVNYETTD</sequence>
<dbReference type="GO" id="GO:0006310">
    <property type="term" value="P:DNA recombination"/>
    <property type="evidence" value="ECO:0007669"/>
    <property type="project" value="UniProtKB-KW"/>
</dbReference>
<dbReference type="EMBL" id="VSSQ01111872">
    <property type="protein sequence ID" value="MPN49017.1"/>
    <property type="molecule type" value="Genomic_DNA"/>
</dbReference>
<reference evidence="2" key="1">
    <citation type="submission" date="2019-08" db="EMBL/GenBank/DDBJ databases">
        <authorList>
            <person name="Kucharzyk K."/>
            <person name="Murdoch R.W."/>
            <person name="Higgins S."/>
            <person name="Loffler F."/>
        </authorList>
    </citation>
    <scope>NUCLEOTIDE SEQUENCE</scope>
</reference>
<evidence type="ECO:0008006" key="3">
    <source>
        <dbReference type="Google" id="ProtNLM"/>
    </source>
</evidence>
<comment type="caution">
    <text evidence="2">The sequence shown here is derived from an EMBL/GenBank/DDBJ whole genome shotgun (WGS) entry which is preliminary data.</text>
</comment>
<keyword evidence="1" id="KW-0233">DNA recombination</keyword>